<keyword evidence="3" id="KW-0808">Transferase</keyword>
<feature type="region of interest" description="Disordered" evidence="1">
    <location>
        <begin position="423"/>
        <end position="449"/>
    </location>
</feature>
<dbReference type="EMBL" id="LK995485">
    <property type="protein sequence ID" value="CED90826.1"/>
    <property type="molecule type" value="Genomic_DNA"/>
</dbReference>
<protein>
    <submittedName>
        <fullName evidence="3">Methyltransferase</fullName>
    </submittedName>
</protein>
<organism evidence="3">
    <name type="scientific">Actinomyces succiniciruminis</name>
    <dbReference type="NCBI Taxonomy" id="1522002"/>
    <lineage>
        <taxon>Bacteria</taxon>
        <taxon>Bacillati</taxon>
        <taxon>Actinomycetota</taxon>
        <taxon>Actinomycetes</taxon>
        <taxon>Actinomycetales</taxon>
        <taxon>Actinomycetaceae</taxon>
        <taxon>Actinomyces</taxon>
    </lineage>
</organism>
<sequence>MDGSDLAPLLTPEGWWLLESLPPYDPDQALVLSESLRREGHSPALVSAALTQQRLRRRAATKFGPFADRMLFTPDGLEQATRLAVSAHHAARYARAGSRLVADLGCGIGGDALALASLCPGVLAVERDEATAALATVNLTPFPNAEVRCADALEVDLAAAGVDAVFADPARRSGGRRIADPERWSPPLHSVLALREQVAALGVKVAPGIDHASLPADAHAQWVSVDGEVVEAGIWCGQLAPEGPGRSALVLRTGADGESSAHVLADPDCADPTRPPVQLDPIAGPEALGDFIHEPDGAAIRAGLVAHLAGRLGAHPVGHRIAYLTGATPVEPELAPFLRSWRLVEVLPLHLKALRSRVRTRGIGRLEIHARGVDVAPDALRASLHLRGQAGETWLLTRIGERGEHGRSPRGVVLVVAPVEAAVPAPGPAPTGSDPAAPSPLPRPDRSAP</sequence>
<dbReference type="GO" id="GO:0032259">
    <property type="term" value="P:methylation"/>
    <property type="evidence" value="ECO:0007669"/>
    <property type="project" value="UniProtKB-KW"/>
</dbReference>
<dbReference type="PANTHER" id="PTHR14741:SF32">
    <property type="entry name" value="TRIMETHYLGUANOSINE SYNTHASE"/>
    <property type="match status" value="1"/>
</dbReference>
<dbReference type="RefSeq" id="WP_210579534.1">
    <property type="nucleotide sequence ID" value="NZ_LK995485.1"/>
</dbReference>
<evidence type="ECO:0000259" key="2">
    <source>
        <dbReference type="Pfam" id="PF18096"/>
    </source>
</evidence>
<dbReference type="InterPro" id="IPR029063">
    <property type="entry name" value="SAM-dependent_MTases_sf"/>
</dbReference>
<keyword evidence="3" id="KW-0489">Methyltransferase</keyword>
<dbReference type="GO" id="GO:0008168">
    <property type="term" value="F:methyltransferase activity"/>
    <property type="evidence" value="ECO:0007669"/>
    <property type="project" value="UniProtKB-KW"/>
</dbReference>
<evidence type="ECO:0000256" key="1">
    <source>
        <dbReference type="SAM" id="MobiDB-lite"/>
    </source>
</evidence>
<dbReference type="AlphaFoldDB" id="A0A1L7RH01"/>
<dbReference type="Pfam" id="PF18096">
    <property type="entry name" value="Thump_like"/>
    <property type="match status" value="1"/>
</dbReference>
<dbReference type="Gene3D" id="3.40.50.150">
    <property type="entry name" value="Vaccinia Virus protein VP39"/>
    <property type="match status" value="1"/>
</dbReference>
<gene>
    <name evidence="3" type="ORF">AAM4_0994</name>
</gene>
<accession>A0A1L7RH01</accession>
<dbReference type="SUPFAM" id="SSF53335">
    <property type="entry name" value="S-adenosyl-L-methionine-dependent methyltransferases"/>
    <property type="match status" value="1"/>
</dbReference>
<dbReference type="CDD" id="cd02440">
    <property type="entry name" value="AdoMet_MTases"/>
    <property type="match status" value="1"/>
</dbReference>
<dbReference type="InterPro" id="IPR041497">
    <property type="entry name" value="Thump-like"/>
</dbReference>
<reference evidence="3" key="1">
    <citation type="submission" date="2014-07" db="EMBL/GenBank/DDBJ databases">
        <authorList>
            <person name="Zhang J.E."/>
            <person name="Yang H."/>
            <person name="Guo J."/>
            <person name="Deng Z."/>
            <person name="Luo H."/>
            <person name="Luo M."/>
            <person name="Zhao B."/>
        </authorList>
    </citation>
    <scope>NUCLEOTIDE SEQUENCE</scope>
    <source>
        <strain evidence="3">AM4</strain>
    </source>
</reference>
<feature type="domain" description="THUMP-like" evidence="2">
    <location>
        <begin position="339"/>
        <end position="403"/>
    </location>
</feature>
<proteinExistence type="predicted"/>
<dbReference type="PANTHER" id="PTHR14741">
    <property type="entry name" value="S-ADENOSYLMETHIONINE-DEPENDENT METHYLTRANSFERASE RELATED"/>
    <property type="match status" value="1"/>
</dbReference>
<evidence type="ECO:0000313" key="3">
    <source>
        <dbReference type="EMBL" id="CED90826.1"/>
    </source>
</evidence>
<name>A0A1L7RH01_9ACTO</name>